<dbReference type="PROSITE" id="PS01220">
    <property type="entry name" value="PBP"/>
    <property type="match status" value="2"/>
</dbReference>
<organism evidence="2 3">
    <name type="scientific">Bactrocera dorsalis</name>
    <name type="common">Oriental fruit fly</name>
    <name type="synonym">Dacus dorsalis</name>
    <dbReference type="NCBI Taxonomy" id="27457"/>
    <lineage>
        <taxon>Eukaryota</taxon>
        <taxon>Metazoa</taxon>
        <taxon>Ecdysozoa</taxon>
        <taxon>Arthropoda</taxon>
        <taxon>Hexapoda</taxon>
        <taxon>Insecta</taxon>
        <taxon>Pterygota</taxon>
        <taxon>Neoptera</taxon>
        <taxon>Endopterygota</taxon>
        <taxon>Diptera</taxon>
        <taxon>Brachycera</taxon>
        <taxon>Muscomorpha</taxon>
        <taxon>Tephritoidea</taxon>
        <taxon>Tephritidae</taxon>
        <taxon>Bactrocera</taxon>
        <taxon>Bactrocera</taxon>
    </lineage>
</organism>
<dbReference type="PANTHER" id="PTHR11362">
    <property type="entry name" value="PHOSPHATIDYLETHANOLAMINE-BINDING PROTEIN"/>
    <property type="match status" value="1"/>
</dbReference>
<dbReference type="Gene3D" id="3.90.280.10">
    <property type="entry name" value="PEBP-like"/>
    <property type="match status" value="2"/>
</dbReference>
<dbReference type="RefSeq" id="XP_049305201.1">
    <property type="nucleotide sequence ID" value="XM_049449244.1"/>
</dbReference>
<proteinExistence type="inferred from homology"/>
<dbReference type="CDD" id="cd00866">
    <property type="entry name" value="PEBP_euk"/>
    <property type="match status" value="2"/>
</dbReference>
<reference evidence="2" key="1">
    <citation type="submission" date="2025-05" db="UniProtKB">
        <authorList>
            <consortium name="RefSeq"/>
        </authorList>
    </citation>
    <scope>NUCLEOTIDE SEQUENCE [LARGE SCALE GENOMIC DNA]</scope>
</reference>
<dbReference type="Proteomes" id="UP001652620">
    <property type="component" value="Chromosome 2"/>
</dbReference>
<reference evidence="3" key="2">
    <citation type="submission" date="2025-08" db="UniProtKB">
        <authorList>
            <consortium name="RefSeq"/>
        </authorList>
    </citation>
    <scope>IDENTIFICATION</scope>
    <source>
        <tissue evidence="3">Adult</tissue>
    </source>
</reference>
<dbReference type="InterPro" id="IPR008914">
    <property type="entry name" value="PEBP"/>
</dbReference>
<dbReference type="PANTHER" id="PTHR11362:SF82">
    <property type="entry name" value="PHOSPHATIDYLETHANOLAMINE-BINDING PROTEIN 4"/>
    <property type="match status" value="1"/>
</dbReference>
<sequence length="388" mass="43134">MDSSGIVPDIIDNKPKGLLQVTSKVTYPSGVKVELGKELTPTQVKDQPTVSWEAEDDALYTLFMVDPDAPSRAEPIYREILHWLVINIPGNKLSEGQTVAEYRGSGPPEGSGLHRYVFLVFKQPGKIESTKFIPKTSREGRVKVTTRDSIAKYNLGDPIAGNFYQAQYDDYVPVLREQTVNYSCTDLSSSYESFVILIFSHIQVSSGGGRKMISSGIIPDIIDTRPKGLVQINYPSGVKVESGKELTPTQVKDQPTVSWEAEDDALYTLFMVDPDAPSRANPTNREFLHWLVINIPGNKVAEGQAVAEYIGSGPPEGSGLHRYVFLVFKQAGKIESTKFIRKTSREGRVRTNTRDFIAKYNLGDPIAGNFYQAQYDDYVPILKSQIIN</sequence>
<dbReference type="Pfam" id="PF01161">
    <property type="entry name" value="PBP"/>
    <property type="match status" value="2"/>
</dbReference>
<dbReference type="GeneID" id="105222811"/>
<keyword evidence="2" id="KW-1185">Reference proteome</keyword>
<dbReference type="InterPro" id="IPR035810">
    <property type="entry name" value="PEBP_euk"/>
</dbReference>
<protein>
    <submittedName>
        <fullName evidence="3">Uncharacterized protein LOC105222811</fullName>
    </submittedName>
</protein>
<name>A0ABM3J7J0_BACDO</name>
<comment type="similarity">
    <text evidence="1">Belongs to the phosphatidylethanolamine-binding protein family.</text>
</comment>
<evidence type="ECO:0000256" key="1">
    <source>
        <dbReference type="ARBA" id="ARBA00007091"/>
    </source>
</evidence>
<gene>
    <name evidence="3" type="primary">LOC105222811</name>
</gene>
<evidence type="ECO:0000313" key="3">
    <source>
        <dbReference type="RefSeq" id="XP_049305201.1"/>
    </source>
</evidence>
<evidence type="ECO:0000313" key="2">
    <source>
        <dbReference type="Proteomes" id="UP001652620"/>
    </source>
</evidence>
<dbReference type="InterPro" id="IPR036610">
    <property type="entry name" value="PEBP-like_sf"/>
</dbReference>
<dbReference type="SUPFAM" id="SSF49777">
    <property type="entry name" value="PEBP-like"/>
    <property type="match status" value="2"/>
</dbReference>
<dbReference type="InterPro" id="IPR001858">
    <property type="entry name" value="Phosphatidylethanolamine-bd_CS"/>
</dbReference>
<accession>A0ABM3J7J0</accession>